<dbReference type="EMBL" id="LYXE01000090">
    <property type="protein sequence ID" value="PDV98885.1"/>
    <property type="molecule type" value="Genomic_DNA"/>
</dbReference>
<dbReference type="SMART" id="SM00567">
    <property type="entry name" value="EZ_HEAT"/>
    <property type="match status" value="2"/>
</dbReference>
<keyword evidence="2" id="KW-0472">Membrane</keyword>
<evidence type="ECO:0000256" key="1">
    <source>
        <dbReference type="SAM" id="MobiDB-lite"/>
    </source>
</evidence>
<dbReference type="SUPFAM" id="SSF48371">
    <property type="entry name" value="ARM repeat"/>
    <property type="match status" value="1"/>
</dbReference>
<feature type="transmembrane region" description="Helical" evidence="2">
    <location>
        <begin position="184"/>
        <end position="205"/>
    </location>
</feature>
<proteinExistence type="predicted"/>
<dbReference type="Gene3D" id="2.30.30.40">
    <property type="entry name" value="SH3 Domains"/>
    <property type="match status" value="1"/>
</dbReference>
<evidence type="ECO:0000313" key="4">
    <source>
        <dbReference type="Proteomes" id="UP000220922"/>
    </source>
</evidence>
<dbReference type="AlphaFoldDB" id="A0A2H3KLM3"/>
<comment type="caution">
    <text evidence="3">The sequence shown here is derived from an EMBL/GenBank/DDBJ whole genome shotgun (WGS) entry which is preliminary data.</text>
</comment>
<name>A0A2H3KLM3_9CHLR</name>
<organism evidence="3 4">
    <name type="scientific">Candidatus Chloroploca asiatica</name>
    <dbReference type="NCBI Taxonomy" id="1506545"/>
    <lineage>
        <taxon>Bacteria</taxon>
        <taxon>Bacillati</taxon>
        <taxon>Chloroflexota</taxon>
        <taxon>Chloroflexia</taxon>
        <taxon>Chloroflexales</taxon>
        <taxon>Chloroflexineae</taxon>
        <taxon>Oscillochloridaceae</taxon>
        <taxon>Candidatus Chloroploca</taxon>
    </lineage>
</organism>
<dbReference type="InterPro" id="IPR016024">
    <property type="entry name" value="ARM-type_fold"/>
</dbReference>
<keyword evidence="4" id="KW-1185">Reference proteome</keyword>
<feature type="region of interest" description="Disordered" evidence="1">
    <location>
        <begin position="1"/>
        <end position="45"/>
    </location>
</feature>
<dbReference type="InterPro" id="IPR011989">
    <property type="entry name" value="ARM-like"/>
</dbReference>
<accession>A0A2H3KLM3</accession>
<keyword evidence="2" id="KW-0812">Transmembrane</keyword>
<reference evidence="3 4" key="1">
    <citation type="submission" date="2016-05" db="EMBL/GenBank/DDBJ databases">
        <authorList>
            <person name="Lavstsen T."/>
            <person name="Jespersen J.S."/>
        </authorList>
    </citation>
    <scope>NUCLEOTIDE SEQUENCE [LARGE SCALE GENOMIC DNA]</scope>
    <source>
        <strain evidence="3 4">B7-9</strain>
    </source>
</reference>
<feature type="compositionally biased region" description="Basic and acidic residues" evidence="1">
    <location>
        <begin position="35"/>
        <end position="45"/>
    </location>
</feature>
<dbReference type="Proteomes" id="UP000220922">
    <property type="component" value="Unassembled WGS sequence"/>
</dbReference>
<sequence length="366" mass="38688">MQRDPGRSPKASAAKEPPERTTRRSPAPTSAKPRASHDGRSTVPREELAKLIVALGDTSHPRHASAVNDLVALGPAAVTAICEALGPSKPWLTVYRAAEAAGRLGDGRATGPLIQALQHPNSNVRWSIVQALGQVSDMRAMIALRRVARTDQGRTTWGESVAETAQSVLDELGRRSVWGQGFELIKTAVVAGLMIVALILSFSVVTSLRAELGRFGRFIPGETELPQFTVPTALPTTTTGSTGGDIGSVLPQPTTLAQPTVEPVLGPTALPDLSTELTGTVLQEANVRPVPSTDNQPIGRVRPGEEIVFLARTANSQWFLIRLADEAASGSTINSLDGTGWISQALVSPPPGELEVREVDLTNVSP</sequence>
<dbReference type="Gene3D" id="1.25.10.10">
    <property type="entry name" value="Leucine-rich Repeat Variant"/>
    <property type="match status" value="1"/>
</dbReference>
<keyword evidence="2" id="KW-1133">Transmembrane helix</keyword>
<evidence type="ECO:0000256" key="2">
    <source>
        <dbReference type="SAM" id="Phobius"/>
    </source>
</evidence>
<dbReference type="Pfam" id="PF13646">
    <property type="entry name" value="HEAT_2"/>
    <property type="match status" value="1"/>
</dbReference>
<gene>
    <name evidence="3" type="ORF">A9Q02_02140</name>
</gene>
<evidence type="ECO:0000313" key="3">
    <source>
        <dbReference type="EMBL" id="PDV98885.1"/>
    </source>
</evidence>
<dbReference type="InterPro" id="IPR004155">
    <property type="entry name" value="PBS_lyase_HEAT"/>
</dbReference>
<protein>
    <submittedName>
        <fullName evidence="3">Uncharacterized protein</fullName>
    </submittedName>
</protein>